<evidence type="ECO:0000259" key="2">
    <source>
        <dbReference type="Pfam" id="PF13439"/>
    </source>
</evidence>
<sequence>MHKKRILIVTSEFPPQPGGIGNHAYYLALYLTKNNYDVRVIADQRAVVHTEEIAFDAALPFAVQRIALQAPRFLMYFNRVVKTLSGFKNSDYVIATGKFSLWNVAFCSLFYKRYKLAVIHGSEVNFKSAGLKQSIAISLKQFETVVAVSHYTKGLVSGLNLTVSVIPNGIDLEKWQLEHSEKADLKGYPVLTTVGRVSSRKGQLEVIKLLPELLKTYPDAQYHCVGIPSEADSFLETAGVLGVAEHVVFHGALSDAALQGVLRASDVFVMLSTESSTGDVEGFGIAILEANALGIPAIGSKNCGIEDAIQDGVSGLLVDRRDASAFCRHITNVLAEPAGYKKQARAWAEQHDWNQIIKRYIAFVS</sequence>
<evidence type="ECO:0000259" key="1">
    <source>
        <dbReference type="Pfam" id="PF00534"/>
    </source>
</evidence>
<dbReference type="PANTHER" id="PTHR45947:SF3">
    <property type="entry name" value="SULFOQUINOVOSYL TRANSFERASE SQD2"/>
    <property type="match status" value="1"/>
</dbReference>
<keyword evidence="4" id="KW-1185">Reference proteome</keyword>
<proteinExistence type="predicted"/>
<dbReference type="Gene3D" id="3.40.50.2000">
    <property type="entry name" value="Glycogen Phosphorylase B"/>
    <property type="match status" value="2"/>
</dbReference>
<dbReference type="Proteomes" id="UP000324358">
    <property type="component" value="Unassembled WGS sequence"/>
</dbReference>
<accession>A0A5D0QR12</accession>
<protein>
    <submittedName>
        <fullName evidence="3">Glycosyltransferase family 4 protein</fullName>
    </submittedName>
</protein>
<comment type="caution">
    <text evidence="3">The sequence shown here is derived from an EMBL/GenBank/DDBJ whole genome shotgun (WGS) entry which is preliminary data.</text>
</comment>
<dbReference type="RefSeq" id="WP_066250405.1">
    <property type="nucleotide sequence ID" value="NZ_VSKL01000006.1"/>
</dbReference>
<feature type="domain" description="Glycosyl transferase family 1" evidence="1">
    <location>
        <begin position="182"/>
        <end position="346"/>
    </location>
</feature>
<dbReference type="OrthoDB" id="9811239at2"/>
<reference evidence="3 4" key="1">
    <citation type="submission" date="2019-08" db="EMBL/GenBank/DDBJ databases">
        <title>Genomes of Antarctic Bizionia species.</title>
        <authorList>
            <person name="Bowman J.P."/>
        </authorList>
    </citation>
    <scope>NUCLEOTIDE SEQUENCE [LARGE SCALE GENOMIC DNA]</scope>
    <source>
        <strain evidence="3 4">APA-1</strain>
    </source>
</reference>
<dbReference type="Pfam" id="PF13439">
    <property type="entry name" value="Glyco_transf_4"/>
    <property type="match status" value="1"/>
</dbReference>
<dbReference type="AlphaFoldDB" id="A0A5D0QR12"/>
<evidence type="ECO:0000313" key="3">
    <source>
        <dbReference type="EMBL" id="TYB71643.1"/>
    </source>
</evidence>
<feature type="domain" description="Glycosyltransferase subfamily 4-like N-terminal" evidence="2">
    <location>
        <begin position="17"/>
        <end position="174"/>
    </location>
</feature>
<name>A0A5D0QR12_9FLAO</name>
<keyword evidence="3" id="KW-0808">Transferase</keyword>
<dbReference type="InterPro" id="IPR050194">
    <property type="entry name" value="Glycosyltransferase_grp1"/>
</dbReference>
<evidence type="ECO:0000313" key="4">
    <source>
        <dbReference type="Proteomes" id="UP000324358"/>
    </source>
</evidence>
<dbReference type="PANTHER" id="PTHR45947">
    <property type="entry name" value="SULFOQUINOVOSYL TRANSFERASE SQD2"/>
    <property type="match status" value="1"/>
</dbReference>
<dbReference type="CDD" id="cd03801">
    <property type="entry name" value="GT4_PimA-like"/>
    <property type="match status" value="1"/>
</dbReference>
<dbReference type="SUPFAM" id="SSF53756">
    <property type="entry name" value="UDP-Glycosyltransferase/glycogen phosphorylase"/>
    <property type="match status" value="1"/>
</dbReference>
<dbReference type="GO" id="GO:0016757">
    <property type="term" value="F:glycosyltransferase activity"/>
    <property type="evidence" value="ECO:0007669"/>
    <property type="project" value="InterPro"/>
</dbReference>
<gene>
    <name evidence="3" type="ORF">ES675_13910</name>
</gene>
<dbReference type="EMBL" id="VSKL01000006">
    <property type="protein sequence ID" value="TYB71643.1"/>
    <property type="molecule type" value="Genomic_DNA"/>
</dbReference>
<organism evidence="3 4">
    <name type="scientific">Bizionia algoritergicola</name>
    <dbReference type="NCBI Taxonomy" id="291187"/>
    <lineage>
        <taxon>Bacteria</taxon>
        <taxon>Pseudomonadati</taxon>
        <taxon>Bacteroidota</taxon>
        <taxon>Flavobacteriia</taxon>
        <taxon>Flavobacteriales</taxon>
        <taxon>Flavobacteriaceae</taxon>
        <taxon>Bizionia</taxon>
    </lineage>
</organism>
<dbReference type="Pfam" id="PF00534">
    <property type="entry name" value="Glycos_transf_1"/>
    <property type="match status" value="1"/>
</dbReference>
<dbReference type="InterPro" id="IPR001296">
    <property type="entry name" value="Glyco_trans_1"/>
</dbReference>
<dbReference type="InterPro" id="IPR028098">
    <property type="entry name" value="Glyco_trans_4-like_N"/>
</dbReference>